<keyword evidence="2" id="KW-1185">Reference proteome</keyword>
<evidence type="ECO:0000313" key="1">
    <source>
        <dbReference type="EMBL" id="SEQ69409.1"/>
    </source>
</evidence>
<accession>A0A1H9I497</accession>
<dbReference type="Proteomes" id="UP000198749">
    <property type="component" value="Unassembled WGS sequence"/>
</dbReference>
<dbReference type="Gene3D" id="3.40.50.300">
    <property type="entry name" value="P-loop containing nucleotide triphosphate hydrolases"/>
    <property type="match status" value="1"/>
</dbReference>
<gene>
    <name evidence="1" type="ORF">SAMN03080615_02422</name>
</gene>
<protein>
    <submittedName>
        <fullName evidence="1">NACHT domain-containing protein</fullName>
    </submittedName>
</protein>
<dbReference type="EMBL" id="FOGB01000006">
    <property type="protein sequence ID" value="SEQ69409.1"/>
    <property type="molecule type" value="Genomic_DNA"/>
</dbReference>
<name>A0A1H9I497_9GAMM</name>
<dbReference type="OrthoDB" id="7210088at2"/>
<dbReference type="SUPFAM" id="SSF52540">
    <property type="entry name" value="P-loop containing nucleoside triphosphate hydrolases"/>
    <property type="match status" value="1"/>
</dbReference>
<proteinExistence type="predicted"/>
<dbReference type="STRING" id="355243.SAMN03080615_02422"/>
<dbReference type="InterPro" id="IPR027417">
    <property type="entry name" value="P-loop_NTPase"/>
</dbReference>
<sequence>MAEPLAEIKGVLLALKPAGATGFEGFVRIVLTELTGIPFRLAASGFQGGIDGDSALESDTVCFEAKRYSGEIHRNEVLTKIVDLACNKDAPDRLWVLGATKEISTQLASAVREAGDQHAISTLILDWTSAPLPLLAVAAAASGKPALEFLKAHASPAPCKENLIKAFTEITEHPEFHSLLHKLKLNLKISSLALARSIELNEAWKSASFGSESAARDRFNQALAVSAYPDSPPLRIELRKKVSEILQRDQSVVLFGGEGQGKSWLAAQICVDHKGLTLFSSAEQFDNVSNKDLDAFLIDLLIAQTNEIADETIKLRWRHRVSAWQSQPPKAPLLVIVDGINQRQNIRWDRLLNGLQERLRAIGGRLLVTVRPQFWRKLVEPGLAFTPKTIEVPEWSPGERDQLLEHYGIELDWLDDATLRTLRNPRLLKVAVSTIPHKKSEAWKGLTTDRILMEHLRALQRENFEDERMNDLTKRLSNCAKEVLERVRNSPEKHPPCSFEDDSNHVIETRFFRSLPGAGDIYELLDEGLTLALSYTFIDQLFRAQQTGTNLSEHIAQLIDPIQAMDRTVDVMFAALMVCTLDTSRFDQAIFAALLDAFSSLQNVDDQRFEEFVEIVKIQPTELFNALELFALGRAHRINQDWFTHAAFEIAATENGWLVAKTAIRNWLHRYNKDPIEQTNRYAKHDEDTYRENLQRRQKEIEGTLSSLSSFERQLLDNMTEVAGETDSLFNLALQLLAGRPLAEFSDCFIAMGLAFNLDKDTGYARRAFDQLTTFNRVDRMRCKDAFRSAIEPLRSPDTSLAGKWTIVRMLYASGDGPASSEAKMIAAQLNKERVRWKLSSPNEWRQISVADPGVQRPIDIEEALDQFSSINKENVLSAMGMTGEDYTLEEILPLVCRFEPELAVDETRNLISGLLSRTGLALRQLIFNGTEYIPLMTRNIAEILVKRVCDTDMVGTIKEEEQETMRMFLFYYSAYQMSASEQLSCLINPAFGSNVLLKALDALAPQPTNTVLNCLKSALESNDKNAIYGSLIATRYGDTPITPELESLILTCSKSEHPELRTIAFDIAAKNDLKSVRDALLGSDWSSQTTDTRTLESWYGSILLAQACARHEVGIDELLKRISLEVLYTTDELVGEVITKPSAKYFLYRFKDAIEAINSHVPTTVDLTLSTDKRDSFPLLSVDESDHDEGRFPRQKTLKESFRIFEEDFDEKQKRIHSIADAFFESLKDSDAKLLVEYLTLDDIRRLIKADENFLSEVLNTLEQARENQLGWLKNIALMVANLISKELPEKAVALFRKFSEVPGMVKYDLGDDLTLEHEAIWSSWSSNTINEFWQQRLLKSWNDEILAREVLAAERFGASDFVQSFIKSLSDSTSTLDQSYAISIAGFSMQSDQFFDTINHHLDGDGIAAIASKCAKEAHDNYQWTKKWMTDMCSAESPEDFWCYLMVLKTCMDARTTAAQISNTKWSHFAPIFREIRVSALKERKKTRSKTLVGQQAPDKIFIAGLCKN</sequence>
<dbReference type="RefSeq" id="WP_091358427.1">
    <property type="nucleotide sequence ID" value="NZ_AP025284.1"/>
</dbReference>
<organism evidence="1 2">
    <name type="scientific">Amphritea atlantica</name>
    <dbReference type="NCBI Taxonomy" id="355243"/>
    <lineage>
        <taxon>Bacteria</taxon>
        <taxon>Pseudomonadati</taxon>
        <taxon>Pseudomonadota</taxon>
        <taxon>Gammaproteobacteria</taxon>
        <taxon>Oceanospirillales</taxon>
        <taxon>Oceanospirillaceae</taxon>
        <taxon>Amphritea</taxon>
    </lineage>
</organism>
<evidence type="ECO:0000313" key="2">
    <source>
        <dbReference type="Proteomes" id="UP000198749"/>
    </source>
</evidence>
<reference evidence="2" key="1">
    <citation type="submission" date="2016-10" db="EMBL/GenBank/DDBJ databases">
        <authorList>
            <person name="Varghese N."/>
            <person name="Submissions S."/>
        </authorList>
    </citation>
    <scope>NUCLEOTIDE SEQUENCE [LARGE SCALE GENOMIC DNA]</scope>
    <source>
        <strain evidence="2">DSM 18887</strain>
    </source>
</reference>